<dbReference type="Pfam" id="PF11151">
    <property type="entry name" value="DUF2929"/>
    <property type="match status" value="1"/>
</dbReference>
<feature type="transmembrane region" description="Helical" evidence="1">
    <location>
        <begin position="32"/>
        <end position="52"/>
    </location>
</feature>
<dbReference type="EMBL" id="JAUSUB010000002">
    <property type="protein sequence ID" value="MDQ0268755.1"/>
    <property type="molecule type" value="Genomic_DNA"/>
</dbReference>
<keyword evidence="1" id="KW-1133">Transmembrane helix</keyword>
<comment type="caution">
    <text evidence="2">The sequence shown here is derived from an EMBL/GenBank/DDBJ whole genome shotgun (WGS) entry which is preliminary data.</text>
</comment>
<sequence>MKYFWTFFWTFLLVHMMTYVVSSMIGVKYEFQTATILSVGMTILLFIIPMILPEGPAEKESIH</sequence>
<reference evidence="2 3" key="1">
    <citation type="submission" date="2023-07" db="EMBL/GenBank/DDBJ databases">
        <title>Genomic Encyclopedia of Type Strains, Phase IV (KMG-IV): sequencing the most valuable type-strain genomes for metagenomic binning, comparative biology and taxonomic classification.</title>
        <authorList>
            <person name="Goeker M."/>
        </authorList>
    </citation>
    <scope>NUCLEOTIDE SEQUENCE [LARGE SCALE GENOMIC DNA]</scope>
    <source>
        <strain evidence="2 3">DSM 23494</strain>
    </source>
</reference>
<dbReference type="RefSeq" id="WP_307471772.1">
    <property type="nucleotide sequence ID" value="NZ_JAUSUB010000002.1"/>
</dbReference>
<name>A0ABU0ACI5_9BACI</name>
<organism evidence="2 3">
    <name type="scientific">Cytobacillus purgationiresistens</name>
    <dbReference type="NCBI Taxonomy" id="863449"/>
    <lineage>
        <taxon>Bacteria</taxon>
        <taxon>Bacillati</taxon>
        <taxon>Bacillota</taxon>
        <taxon>Bacilli</taxon>
        <taxon>Bacillales</taxon>
        <taxon>Bacillaceae</taxon>
        <taxon>Cytobacillus</taxon>
    </lineage>
</organism>
<proteinExistence type="predicted"/>
<accession>A0ABU0ACI5</accession>
<keyword evidence="1" id="KW-0472">Membrane</keyword>
<evidence type="ECO:0000313" key="3">
    <source>
        <dbReference type="Proteomes" id="UP001238088"/>
    </source>
</evidence>
<dbReference type="Proteomes" id="UP001238088">
    <property type="component" value="Unassembled WGS sequence"/>
</dbReference>
<evidence type="ECO:0000256" key="1">
    <source>
        <dbReference type="SAM" id="Phobius"/>
    </source>
</evidence>
<keyword evidence="3" id="KW-1185">Reference proteome</keyword>
<dbReference type="InterPro" id="IPR021324">
    <property type="entry name" value="DUF2929"/>
</dbReference>
<protein>
    <submittedName>
        <fullName evidence="2">Membrane protein</fullName>
    </submittedName>
</protein>
<gene>
    <name evidence="2" type="ORF">J2S17_000624</name>
</gene>
<evidence type="ECO:0000313" key="2">
    <source>
        <dbReference type="EMBL" id="MDQ0268755.1"/>
    </source>
</evidence>
<keyword evidence="1" id="KW-0812">Transmembrane</keyword>